<evidence type="ECO:0000256" key="1">
    <source>
        <dbReference type="SAM" id="MobiDB-lite"/>
    </source>
</evidence>
<gene>
    <name evidence="2" type="ORF">NADRNF5_1413</name>
</gene>
<dbReference type="Proteomes" id="UP000032408">
    <property type="component" value="Chromosome"/>
</dbReference>
<organism evidence="2 3">
    <name type="scientific">Nitrosopumilus adriaticus</name>
    <dbReference type="NCBI Taxonomy" id="1580092"/>
    <lineage>
        <taxon>Archaea</taxon>
        <taxon>Nitrososphaerota</taxon>
        <taxon>Nitrososphaeria</taxon>
        <taxon>Nitrosopumilales</taxon>
        <taxon>Nitrosopumilaceae</taxon>
        <taxon>Nitrosopumilus</taxon>
    </lineage>
</organism>
<dbReference type="InterPro" id="IPR008969">
    <property type="entry name" value="CarboxyPept-like_regulatory"/>
</dbReference>
<sequence length="307" mass="34901">MYNNRLAIIGLFSFLMVFSVVSTAQAELWELVIEVNAEKGAIYSGDSVIITGKVVDQAYKPIRGAEVFIKAGSYTTKAFTDPWGVFKGEIKNFERIPGTYIVNVIGSWYGMTGLSTTEFQVKGEVSQVSMLQEKLSTDEARKYLSSNESDFVKNPIGQTLFKYYHKLLDELISEQKIALKPSEDKIFIEQQRLIAENLRNQAIDEFKPGAGTYGGIQYNDYIDSLNPEIKDLVISQLNFTKNNFEEAQKIRDEILANGGTYEDARQAYLDRISIPKEILEEFNQEKVEQELEEESEEEPTEENSENQ</sequence>
<dbReference type="SUPFAM" id="SSF49464">
    <property type="entry name" value="Carboxypeptidase regulatory domain-like"/>
    <property type="match status" value="1"/>
</dbReference>
<name>A0A0D5C3W8_9ARCH</name>
<dbReference type="HOGENOM" id="CLU_904906_0_0_2"/>
<feature type="region of interest" description="Disordered" evidence="1">
    <location>
        <begin position="283"/>
        <end position="307"/>
    </location>
</feature>
<dbReference type="EMBL" id="CP011070">
    <property type="protein sequence ID" value="AJW71097.1"/>
    <property type="molecule type" value="Genomic_DNA"/>
</dbReference>
<accession>A0A0D5C3W8</accession>
<evidence type="ECO:0000313" key="3">
    <source>
        <dbReference type="Proteomes" id="UP000032408"/>
    </source>
</evidence>
<keyword evidence="3" id="KW-1185">Reference proteome</keyword>
<dbReference type="AlphaFoldDB" id="A0A0D5C3W8"/>
<dbReference type="KEGG" id="nin:NADRNF5_1413"/>
<dbReference type="STRING" id="1580092.NADRNF5_1413"/>
<reference evidence="2 3" key="2">
    <citation type="journal article" date="2016" name="ISME J.">
        <title>Physiological and genomic characterization of two novel marine thaumarchaeal strains indicates niche differentiation.</title>
        <authorList>
            <person name="Bayer B."/>
            <person name="Vojvoda J."/>
            <person name="Offre P."/>
            <person name="Alves R.J."/>
            <person name="Elisabeth N.H."/>
            <person name="Garcia J.A."/>
            <person name="Volland J.M."/>
            <person name="Srivastava A."/>
            <person name="Schleper C."/>
            <person name="Herndl G.J."/>
        </authorList>
    </citation>
    <scope>NUCLEOTIDE SEQUENCE [LARGE SCALE GENOMIC DNA]</scope>
    <source>
        <strain evidence="2 3">NF5</strain>
    </source>
</reference>
<feature type="compositionally biased region" description="Acidic residues" evidence="1">
    <location>
        <begin position="290"/>
        <end position="307"/>
    </location>
</feature>
<reference evidence="3" key="1">
    <citation type="submission" date="2015-03" db="EMBL/GenBank/DDBJ databases">
        <title>Characterization of two novel Thaumarchaeota isolated from the Northern Adriatic Sea.</title>
        <authorList>
            <person name="Bayer B."/>
            <person name="Vojvoda J."/>
            <person name="Offre P."/>
            <person name="Srivastava A."/>
            <person name="Elisabeth N."/>
            <person name="Garcia J.A.L."/>
            <person name="Schleper C."/>
            <person name="Herndl G.J."/>
        </authorList>
    </citation>
    <scope>NUCLEOTIDE SEQUENCE [LARGE SCALE GENOMIC DNA]</scope>
    <source>
        <strain evidence="3">NF5</strain>
    </source>
</reference>
<evidence type="ECO:0008006" key="4">
    <source>
        <dbReference type="Google" id="ProtNLM"/>
    </source>
</evidence>
<evidence type="ECO:0000313" key="2">
    <source>
        <dbReference type="EMBL" id="AJW71097.1"/>
    </source>
</evidence>
<proteinExistence type="predicted"/>
<protein>
    <recommendedName>
        <fullName evidence="4">Carboxypeptidase regulatory-like domain-containing protein</fullName>
    </recommendedName>
</protein>